<keyword evidence="3" id="KW-0732">Signal</keyword>
<dbReference type="CDD" id="cd00995">
    <property type="entry name" value="PBP2_NikA_DppA_OppA_like"/>
    <property type="match status" value="1"/>
</dbReference>
<dbReference type="PANTHER" id="PTHR30290">
    <property type="entry name" value="PERIPLASMIC BINDING COMPONENT OF ABC TRANSPORTER"/>
    <property type="match status" value="1"/>
</dbReference>
<feature type="domain" description="Solute-binding protein family 5" evidence="5">
    <location>
        <begin position="191"/>
        <end position="582"/>
    </location>
</feature>
<evidence type="ECO:0000256" key="3">
    <source>
        <dbReference type="ARBA" id="ARBA00022729"/>
    </source>
</evidence>
<organism evidence="6 7">
    <name type="scientific">Natranaeroarchaeum sulfidigenes</name>
    <dbReference type="NCBI Taxonomy" id="2784880"/>
    <lineage>
        <taxon>Archaea</taxon>
        <taxon>Methanobacteriati</taxon>
        <taxon>Methanobacteriota</taxon>
        <taxon>Stenosarchaea group</taxon>
        <taxon>Halobacteria</taxon>
        <taxon>Halobacteriales</taxon>
        <taxon>Natronoarchaeaceae</taxon>
        <taxon>Natranaeroarchaeum</taxon>
    </lineage>
</organism>
<dbReference type="Gene3D" id="3.10.105.10">
    <property type="entry name" value="Dipeptide-binding Protein, Domain 3"/>
    <property type="match status" value="1"/>
</dbReference>
<protein>
    <submittedName>
        <fullName evidence="6">ABC-type transport system, periplasmic component</fullName>
    </submittedName>
</protein>
<evidence type="ECO:0000313" key="6">
    <source>
        <dbReference type="EMBL" id="QSG03094.1"/>
    </source>
</evidence>
<proteinExistence type="inferred from homology"/>
<dbReference type="PANTHER" id="PTHR30290:SF9">
    <property type="entry name" value="OLIGOPEPTIDE-BINDING PROTEIN APPA"/>
    <property type="match status" value="1"/>
</dbReference>
<evidence type="ECO:0000256" key="4">
    <source>
        <dbReference type="SAM" id="MobiDB-lite"/>
    </source>
</evidence>
<dbReference type="AlphaFoldDB" id="A0A897MRB8"/>
<accession>A0A897MRB8</accession>
<gene>
    <name evidence="6" type="primary">ddpA2</name>
    <name evidence="6" type="ORF">AArcS_1887</name>
</gene>
<name>A0A897MRB8_9EURY</name>
<dbReference type="Pfam" id="PF00496">
    <property type="entry name" value="SBP_bac_5"/>
    <property type="match status" value="1"/>
</dbReference>
<dbReference type="Proteomes" id="UP000663586">
    <property type="component" value="Chromosome"/>
</dbReference>
<feature type="compositionally biased region" description="Acidic residues" evidence="4">
    <location>
        <begin position="44"/>
        <end position="67"/>
    </location>
</feature>
<dbReference type="KEGG" id="hara:AArcS_1887"/>
<dbReference type="InterPro" id="IPR039424">
    <property type="entry name" value="SBP_5"/>
</dbReference>
<dbReference type="Gene3D" id="3.40.190.10">
    <property type="entry name" value="Periplasmic binding protein-like II"/>
    <property type="match status" value="1"/>
</dbReference>
<sequence>MITKQLMDMPRSNERHSIDDNRRTMLGLLGGTATVGLAGCSAILDDDEEAENGDENGDENGEEETGTEADKAQRAWERVVENPDPEDEDIRNEAYLEIEEAVRDSVIALPLFHNLEERFWYDWVDVPETGLLGAHHQQYNTTTLDDGSDELNLINATFDEFDPIMSTDTASSAVINNVYETLTSYPNGVAELENQLLEEFEVSDDSLTWTFTIKDDVEFHGGEELTADDFVYSWRRLIESENSERANFALNTPDGVGIEHDEEDGPAIEALDDHTFEIELTGPTPGVLDIVSYSGFAVIPEGLVGDIDGYDGEVDHDEFRTEMANGTGPFEYDEFTLNEEVRLTRNDDYHGEVADLEAVHWEIIEDDDAAYTYAMEENADIFGIPTAQYDPDLIDAEEDDRGREIGEYGPLENDETANYLAVPELSTFYFGFNADRVPQEVRQAVAYVTDHEELVQDVFAGRGVEAFSFLPPALMPMDAEGYDEWVDNWPYSPNETDVQSAEQVLQDAGYSDTDPFSFTITTYEGDEPFAEAAEQTRDALAGSPVDIDLEQAPFATIQSRGEDGDLEMFSLGWIWSWEDPAYGHFGFEPKNTDTELLPTDATGYYLDWQVELEEEA</sequence>
<reference evidence="6" key="1">
    <citation type="submission" date="2020-11" db="EMBL/GenBank/DDBJ databases">
        <title>Carbohydrate-dependent, anaerobic sulfur respiration: A novel catabolism in halophilic archaea.</title>
        <authorList>
            <person name="Sorokin D.Y."/>
            <person name="Messina E."/>
            <person name="Smedile F."/>
            <person name="La Cono V."/>
            <person name="Hallsworth J.E."/>
            <person name="Yakimov M.M."/>
        </authorList>
    </citation>
    <scope>NUCLEOTIDE SEQUENCE</scope>
    <source>
        <strain evidence="6">AArc-S</strain>
    </source>
</reference>
<comment type="similarity">
    <text evidence="1">Belongs to the bacterial solute-binding protein 5 family.</text>
</comment>
<evidence type="ECO:0000256" key="2">
    <source>
        <dbReference type="ARBA" id="ARBA00022448"/>
    </source>
</evidence>
<evidence type="ECO:0000256" key="1">
    <source>
        <dbReference type="ARBA" id="ARBA00005695"/>
    </source>
</evidence>
<dbReference type="GO" id="GO:0015833">
    <property type="term" value="P:peptide transport"/>
    <property type="evidence" value="ECO:0007669"/>
    <property type="project" value="TreeGrafter"/>
</dbReference>
<evidence type="ECO:0000313" key="7">
    <source>
        <dbReference type="Proteomes" id="UP000663586"/>
    </source>
</evidence>
<keyword evidence="7" id="KW-1185">Reference proteome</keyword>
<dbReference type="GO" id="GO:1904680">
    <property type="term" value="F:peptide transmembrane transporter activity"/>
    <property type="evidence" value="ECO:0007669"/>
    <property type="project" value="TreeGrafter"/>
</dbReference>
<dbReference type="InterPro" id="IPR000914">
    <property type="entry name" value="SBP_5_dom"/>
</dbReference>
<dbReference type="SUPFAM" id="SSF53850">
    <property type="entry name" value="Periplasmic binding protein-like II"/>
    <property type="match status" value="1"/>
</dbReference>
<dbReference type="EMBL" id="CP064786">
    <property type="protein sequence ID" value="QSG03094.1"/>
    <property type="molecule type" value="Genomic_DNA"/>
</dbReference>
<keyword evidence="2" id="KW-0813">Transport</keyword>
<feature type="region of interest" description="Disordered" evidence="4">
    <location>
        <begin position="40"/>
        <end position="74"/>
    </location>
</feature>
<evidence type="ECO:0000259" key="5">
    <source>
        <dbReference type="Pfam" id="PF00496"/>
    </source>
</evidence>